<feature type="binding site" evidence="3">
    <location>
        <position position="240"/>
    </location>
    <ligand>
        <name>Cu cation</name>
        <dbReference type="ChEBI" id="CHEBI:23378"/>
    </ligand>
</feature>
<evidence type="ECO:0000313" key="6">
    <source>
        <dbReference type="EMBL" id="QEE31402.1"/>
    </source>
</evidence>
<dbReference type="InterPro" id="IPR003782">
    <property type="entry name" value="SCO1/SenC"/>
</dbReference>
<keyword evidence="3" id="KW-0479">Metal-binding</keyword>
<dbReference type="GO" id="GO:0046872">
    <property type="term" value="F:metal ion binding"/>
    <property type="evidence" value="ECO:0007669"/>
    <property type="project" value="UniProtKB-KW"/>
</dbReference>
<dbReference type="InterPro" id="IPR013766">
    <property type="entry name" value="Thioredoxin_domain"/>
</dbReference>
<protein>
    <submittedName>
        <fullName evidence="6">Redoxin domain-containing protein</fullName>
    </submittedName>
</protein>
<comment type="similarity">
    <text evidence="1">Belongs to the SCO1/2 family.</text>
</comment>
<dbReference type="OrthoDB" id="115161at2"/>
<dbReference type="Proteomes" id="UP000321820">
    <property type="component" value="Chromosome"/>
</dbReference>
<organism evidence="6 7">
    <name type="scientific">Terriglobus albidus</name>
    <dbReference type="NCBI Taxonomy" id="1592106"/>
    <lineage>
        <taxon>Bacteria</taxon>
        <taxon>Pseudomonadati</taxon>
        <taxon>Acidobacteriota</taxon>
        <taxon>Terriglobia</taxon>
        <taxon>Terriglobales</taxon>
        <taxon>Acidobacteriaceae</taxon>
        <taxon>Terriglobus</taxon>
    </lineage>
</organism>
<reference evidence="6 7" key="1">
    <citation type="submission" date="2019-08" db="EMBL/GenBank/DDBJ databases">
        <title>Complete genome sequence of Terriglobus albidus strain ORNL.</title>
        <authorList>
            <person name="Podar M."/>
        </authorList>
    </citation>
    <scope>NUCLEOTIDE SEQUENCE [LARGE SCALE GENOMIC DNA]</scope>
    <source>
        <strain evidence="6 7">ORNL</strain>
    </source>
</reference>
<dbReference type="CDD" id="cd02968">
    <property type="entry name" value="SCO"/>
    <property type="match status" value="1"/>
</dbReference>
<dbReference type="Gene3D" id="3.40.30.10">
    <property type="entry name" value="Glutaredoxin"/>
    <property type="match status" value="1"/>
</dbReference>
<keyword evidence="7" id="KW-1185">Reference proteome</keyword>
<dbReference type="InterPro" id="IPR021647">
    <property type="entry name" value="CusF_Ec"/>
</dbReference>
<feature type="domain" description="Thioredoxin" evidence="5">
    <location>
        <begin position="108"/>
        <end position="276"/>
    </location>
</feature>
<feature type="disulfide bond" description="Redox-active" evidence="4">
    <location>
        <begin position="146"/>
        <end position="152"/>
    </location>
</feature>
<dbReference type="PANTHER" id="PTHR12151:SF25">
    <property type="entry name" value="LINALOOL DEHYDRATASE_ISOMERASE DOMAIN-CONTAINING PROTEIN"/>
    <property type="match status" value="1"/>
</dbReference>
<proteinExistence type="inferred from homology"/>
<evidence type="ECO:0000256" key="2">
    <source>
        <dbReference type="ARBA" id="ARBA00023008"/>
    </source>
</evidence>
<dbReference type="SUPFAM" id="SSF52833">
    <property type="entry name" value="Thioredoxin-like"/>
    <property type="match status" value="1"/>
</dbReference>
<keyword evidence="4" id="KW-1015">Disulfide bond</keyword>
<dbReference type="EMBL" id="CP042806">
    <property type="protein sequence ID" value="QEE31402.1"/>
    <property type="molecule type" value="Genomic_DNA"/>
</dbReference>
<dbReference type="KEGG" id="talb:FTW19_16840"/>
<dbReference type="InterPro" id="IPR042230">
    <property type="entry name" value="CusF_sf"/>
</dbReference>
<feature type="binding site" evidence="3">
    <location>
        <position position="152"/>
    </location>
    <ligand>
        <name>Cu cation</name>
        <dbReference type="ChEBI" id="CHEBI:23378"/>
    </ligand>
</feature>
<evidence type="ECO:0000259" key="5">
    <source>
        <dbReference type="PROSITE" id="PS51352"/>
    </source>
</evidence>
<feature type="binding site" evidence="3">
    <location>
        <position position="146"/>
    </location>
    <ligand>
        <name>Cu cation</name>
        <dbReference type="ChEBI" id="CHEBI:23378"/>
    </ligand>
</feature>
<dbReference type="InterPro" id="IPR036249">
    <property type="entry name" value="Thioredoxin-like_sf"/>
</dbReference>
<evidence type="ECO:0000256" key="1">
    <source>
        <dbReference type="ARBA" id="ARBA00010996"/>
    </source>
</evidence>
<sequence length="278" mass="31003">MAGCKKPPQPPSTTKTFDVRGKVIETNPARSEVTLDHEAIPGFMEAMIMPYKVKDSAVLKELHPGDRITAKLFVEYDGEVYKNAKLDQIVVIAQGKPDYKPTMQFHAPAKGDVVPDFKLTNQNGKAIHLNEFQGRVLLITFVYTRCPLDDYCPKMSRNFAEIEKTLATDKDAASGTHLLSISFDPAFDSPKVLKSYGEIYAGKTDFRHWEFAVPLQSDLRPMEEFFDLGVTSDDNKSLTHSLSTVVVDKSGRVAEWFPGNDWTAAQVAARMKELARAA</sequence>
<evidence type="ECO:0000256" key="4">
    <source>
        <dbReference type="PIRSR" id="PIRSR603782-2"/>
    </source>
</evidence>
<accession>A0A5B9EHH1</accession>
<dbReference type="Pfam" id="PF11604">
    <property type="entry name" value="CusF_Ec"/>
    <property type="match status" value="1"/>
</dbReference>
<dbReference type="Pfam" id="PF02630">
    <property type="entry name" value="SCO1-SenC"/>
    <property type="match status" value="1"/>
</dbReference>
<gene>
    <name evidence="6" type="ORF">FTW19_16840</name>
</gene>
<evidence type="ECO:0000313" key="7">
    <source>
        <dbReference type="Proteomes" id="UP000321820"/>
    </source>
</evidence>
<name>A0A5B9EHH1_9BACT</name>
<dbReference type="PROSITE" id="PS51352">
    <property type="entry name" value="THIOREDOXIN_2"/>
    <property type="match status" value="1"/>
</dbReference>
<dbReference type="Gene3D" id="2.40.50.320">
    <property type="entry name" value="Copper binding periplasmic protein CusF"/>
    <property type="match status" value="1"/>
</dbReference>
<keyword evidence="2 3" id="KW-0186">Copper</keyword>
<dbReference type="AlphaFoldDB" id="A0A5B9EHH1"/>
<dbReference type="PANTHER" id="PTHR12151">
    <property type="entry name" value="ELECTRON TRANSPORT PROTIN SCO1/SENC FAMILY MEMBER"/>
    <property type="match status" value="1"/>
</dbReference>
<evidence type="ECO:0000256" key="3">
    <source>
        <dbReference type="PIRSR" id="PIRSR603782-1"/>
    </source>
</evidence>